<reference evidence="2 3" key="2">
    <citation type="journal article" date="2022" name="Int. J. Syst. Evol. Microbiol.">
        <title>Strains of Bradyrhizobium barranii sp. nov. associated with legumes native to Canada are symbionts of soybeans and belong to different subspecies (subsp. barranii subsp. nov. and subsp. apii subsp. nov.) and symbiovars (sv. glycinearum and sv. septentrionale).</title>
        <authorList>
            <person name="Bromfield E.S.P."/>
            <person name="Cloutier S."/>
            <person name="Wasai-Hara S."/>
            <person name="Minamisawa K."/>
        </authorList>
    </citation>
    <scope>NUCLEOTIDE SEQUENCE [LARGE SCALE GENOMIC DNA]</scope>
    <source>
        <strain evidence="2 3">144S4</strain>
    </source>
</reference>
<reference evidence="1" key="1">
    <citation type="submission" date="2021-03" db="EMBL/GenBank/DDBJ databases">
        <title>Whole Genome Sequence of Bradyrhizobium sp. Strain 144S4.</title>
        <authorList>
            <person name="Bromfield E.S.P."/>
            <person name="Cloutier S."/>
        </authorList>
    </citation>
    <scope>NUCLEOTIDE SEQUENCE [LARGE SCALE GENOMIC DNA]</scope>
    <source>
        <strain evidence="1">144S4</strain>
    </source>
</reference>
<dbReference type="EMBL" id="JAGEMI010000001">
    <property type="protein sequence ID" value="MBO1868203.1"/>
    <property type="molecule type" value="Genomic_DNA"/>
</dbReference>
<protein>
    <submittedName>
        <fullName evidence="1">Uncharacterized protein</fullName>
    </submittedName>
</protein>
<organism evidence="1">
    <name type="scientific">Bradyrhizobium barranii subsp. barranii</name>
    <dbReference type="NCBI Taxonomy" id="2823807"/>
    <lineage>
        <taxon>Bacteria</taxon>
        <taxon>Pseudomonadati</taxon>
        <taxon>Pseudomonadota</taxon>
        <taxon>Alphaproteobacteria</taxon>
        <taxon>Hyphomicrobiales</taxon>
        <taxon>Nitrobacteraceae</taxon>
        <taxon>Bradyrhizobium</taxon>
        <taxon>Bradyrhizobium barranii</taxon>
    </lineage>
</organism>
<proteinExistence type="predicted"/>
<sequence length="167" mass="18820">MTTWKTEFPDFPEADLPAIPADFVDTSWHNNACPSFTSDEAELTVWIDYSDVSMREHGAGHRFQLEPQRDGVEIAGDGFSSDDWSAVLAFIDNSRAEVTARKEIAKTERIRLHYAVRDRATEGRDLLWGIDDIDADSADMIDRAMTTLRRALRDGIDAELIITKAET</sequence>
<dbReference type="AlphaFoldDB" id="A0A939MFC3"/>
<accession>A0A939MFC3</accession>
<dbReference type="EMBL" id="CP086136">
    <property type="protein sequence ID" value="UEM11720.1"/>
    <property type="molecule type" value="Genomic_DNA"/>
</dbReference>
<dbReference type="Proteomes" id="UP000664702">
    <property type="component" value="Chromosome"/>
</dbReference>
<evidence type="ECO:0000313" key="2">
    <source>
        <dbReference type="EMBL" id="UEM11720.1"/>
    </source>
</evidence>
<dbReference type="KEGG" id="bban:J4G43_045930"/>
<dbReference type="RefSeq" id="WP_049831878.1">
    <property type="nucleotide sequence ID" value="NZ_CP086136.1"/>
</dbReference>
<evidence type="ECO:0000313" key="3">
    <source>
        <dbReference type="Proteomes" id="UP000664702"/>
    </source>
</evidence>
<name>A0A939MFC3_9BRAD</name>
<evidence type="ECO:0000313" key="1">
    <source>
        <dbReference type="EMBL" id="MBO1868203.1"/>
    </source>
</evidence>
<gene>
    <name evidence="2" type="ORF">J4G43_045930</name>
    <name evidence="1" type="ORF">J4G43_47655</name>
</gene>